<feature type="region of interest" description="Disordered" evidence="1">
    <location>
        <begin position="37"/>
        <end position="89"/>
    </location>
</feature>
<gene>
    <name evidence="3" type="ORF">TWF718_011255</name>
</gene>
<dbReference type="GO" id="GO:0005829">
    <property type="term" value="C:cytosol"/>
    <property type="evidence" value="ECO:0007669"/>
    <property type="project" value="TreeGrafter"/>
</dbReference>
<protein>
    <recommendedName>
        <fullName evidence="2">USP domain-containing protein</fullName>
    </recommendedName>
</protein>
<dbReference type="GO" id="GO:0016579">
    <property type="term" value="P:protein deubiquitination"/>
    <property type="evidence" value="ECO:0007669"/>
    <property type="project" value="InterPro"/>
</dbReference>
<dbReference type="InterPro" id="IPR028889">
    <property type="entry name" value="USP"/>
</dbReference>
<feature type="domain" description="USP" evidence="2">
    <location>
        <begin position="95"/>
        <end position="524"/>
    </location>
</feature>
<feature type="compositionally biased region" description="Acidic residues" evidence="1">
    <location>
        <begin position="53"/>
        <end position="70"/>
    </location>
</feature>
<dbReference type="EMBL" id="JAVHNR010000009">
    <property type="protein sequence ID" value="KAK6333444.1"/>
    <property type="molecule type" value="Genomic_DNA"/>
</dbReference>
<dbReference type="InterPro" id="IPR038765">
    <property type="entry name" value="Papain-like_cys_pep_sf"/>
</dbReference>
<proteinExistence type="predicted"/>
<comment type="caution">
    <text evidence="3">The sequence shown here is derived from an EMBL/GenBank/DDBJ whole genome shotgun (WGS) entry which is preliminary data.</text>
</comment>
<keyword evidence="4" id="KW-1185">Reference proteome</keyword>
<dbReference type="Pfam" id="PF00443">
    <property type="entry name" value="UCH"/>
    <property type="match status" value="1"/>
</dbReference>
<name>A0AAN8ML50_9PEZI</name>
<accession>A0AAN8ML50</accession>
<evidence type="ECO:0000256" key="1">
    <source>
        <dbReference type="SAM" id="MobiDB-lite"/>
    </source>
</evidence>
<evidence type="ECO:0000313" key="3">
    <source>
        <dbReference type="EMBL" id="KAK6333444.1"/>
    </source>
</evidence>
<dbReference type="CDD" id="cd02257">
    <property type="entry name" value="Peptidase_C19"/>
    <property type="match status" value="1"/>
</dbReference>
<organism evidence="3 4">
    <name type="scientific">Orbilia javanica</name>
    <dbReference type="NCBI Taxonomy" id="47235"/>
    <lineage>
        <taxon>Eukaryota</taxon>
        <taxon>Fungi</taxon>
        <taxon>Dikarya</taxon>
        <taxon>Ascomycota</taxon>
        <taxon>Pezizomycotina</taxon>
        <taxon>Orbiliomycetes</taxon>
        <taxon>Orbiliales</taxon>
        <taxon>Orbiliaceae</taxon>
        <taxon>Orbilia</taxon>
    </lineage>
</organism>
<dbReference type="InterPro" id="IPR001394">
    <property type="entry name" value="Peptidase_C19_UCH"/>
</dbReference>
<reference evidence="3 4" key="1">
    <citation type="submission" date="2019-10" db="EMBL/GenBank/DDBJ databases">
        <authorList>
            <person name="Palmer J.M."/>
        </authorList>
    </citation>
    <scope>NUCLEOTIDE SEQUENCE [LARGE SCALE GENOMIC DNA]</scope>
    <source>
        <strain evidence="3 4">TWF718</strain>
    </source>
</reference>
<evidence type="ECO:0000313" key="4">
    <source>
        <dbReference type="Proteomes" id="UP001313282"/>
    </source>
</evidence>
<sequence>MGYRQNGCLEANSGHAGCANPAGILNGVLGRNSRVIKRSALGPRMAKAKKESGDEDDDEEDDEENDDEEEPKLKPPPSRPAADPWTTGNDRQIITGIEHPEVTNLCYVNAALQALAATSYPEWVKTATLADYTSDPSKGDLVNLVDGIFDQLNRFTTKKYMTRATVKTPTADELCVPDLGQEQHCSVELIVRVNDLIRQNTNIPDYKNLFEVESLARRNCLDCGNVWTQVEQFPSLQLNKPLKKAGTVTASLEWCRRIEHWRTGGCKRCRALAIRKILRRALKNSKRDGTSAANKKTIRDRIRFLEQSLQNHTINTLTEAEEKNLGLARRASYPRRPQKAAGMTAKDYKILQDAYQDELKRRTINYDSDWAQTHEITNLPDILIMEFANVPSYSAQGRPIKLKTRVTFDPSIDLTDYVAGPNRNVDTGSFNLPIRITLDDANPKVPMFELRSILVHQGVDFRAGHWYCYRREWKDPTNPLSEQWWYCDEASTLRVSKQDIFKATREDPRATRPGQIYALIYEKVPEGGAVPDGTGDETRTTLWRQA</sequence>
<dbReference type="GO" id="GO:0004843">
    <property type="term" value="F:cysteine-type deubiquitinase activity"/>
    <property type="evidence" value="ECO:0007669"/>
    <property type="project" value="InterPro"/>
</dbReference>
<dbReference type="PANTHER" id="PTHR24006">
    <property type="entry name" value="UBIQUITIN CARBOXYL-TERMINAL HYDROLASE"/>
    <property type="match status" value="1"/>
</dbReference>
<dbReference type="GO" id="GO:0005634">
    <property type="term" value="C:nucleus"/>
    <property type="evidence" value="ECO:0007669"/>
    <property type="project" value="TreeGrafter"/>
</dbReference>
<dbReference type="Gene3D" id="3.90.70.10">
    <property type="entry name" value="Cysteine proteinases"/>
    <property type="match status" value="1"/>
</dbReference>
<dbReference type="InterPro" id="IPR050164">
    <property type="entry name" value="Peptidase_C19"/>
</dbReference>
<dbReference type="Proteomes" id="UP001313282">
    <property type="component" value="Unassembled WGS sequence"/>
</dbReference>
<dbReference type="PANTHER" id="PTHR24006:SF796">
    <property type="entry name" value="UBL CARBOXYL-TERMINAL HYDROLASE 18-RELATED"/>
    <property type="match status" value="1"/>
</dbReference>
<evidence type="ECO:0000259" key="2">
    <source>
        <dbReference type="PROSITE" id="PS50235"/>
    </source>
</evidence>
<dbReference type="AlphaFoldDB" id="A0AAN8ML50"/>
<dbReference type="SUPFAM" id="SSF54001">
    <property type="entry name" value="Cysteine proteinases"/>
    <property type="match status" value="1"/>
</dbReference>
<dbReference type="PROSITE" id="PS50235">
    <property type="entry name" value="USP_3"/>
    <property type="match status" value="1"/>
</dbReference>